<gene>
    <name evidence="1" type="ORF">SHI21_00640</name>
</gene>
<reference evidence="1 2" key="1">
    <citation type="submission" date="2023-11" db="EMBL/GenBank/DDBJ databases">
        <title>A Novel Polar Bacteriovorax (B. antarcticus) Isolated from the Biocrust in Antarctica.</title>
        <authorList>
            <person name="Mun W."/>
            <person name="Choi S.Y."/>
            <person name="Mitchell R.J."/>
        </authorList>
    </citation>
    <scope>NUCLEOTIDE SEQUENCE [LARGE SCALE GENOMIC DNA]</scope>
    <source>
        <strain evidence="1 2">PP10</strain>
    </source>
</reference>
<evidence type="ECO:0000313" key="2">
    <source>
        <dbReference type="Proteomes" id="UP001302274"/>
    </source>
</evidence>
<dbReference type="Proteomes" id="UP001302274">
    <property type="component" value="Unassembled WGS sequence"/>
</dbReference>
<accession>A0ABU5VSQ6</accession>
<name>A0ABU5VSQ6_9BACT</name>
<dbReference type="RefSeq" id="WP_323574161.1">
    <property type="nucleotide sequence ID" value="NZ_JAYGJQ010000001.1"/>
</dbReference>
<protein>
    <submittedName>
        <fullName evidence="1">Uncharacterized protein</fullName>
    </submittedName>
</protein>
<keyword evidence="2" id="KW-1185">Reference proteome</keyword>
<proteinExistence type="predicted"/>
<organism evidence="1 2">
    <name type="scientific">Bacteriovorax antarcticus</name>
    <dbReference type="NCBI Taxonomy" id="3088717"/>
    <lineage>
        <taxon>Bacteria</taxon>
        <taxon>Pseudomonadati</taxon>
        <taxon>Bdellovibrionota</taxon>
        <taxon>Bacteriovoracia</taxon>
        <taxon>Bacteriovoracales</taxon>
        <taxon>Bacteriovoracaceae</taxon>
        <taxon>Bacteriovorax</taxon>
    </lineage>
</organism>
<evidence type="ECO:0000313" key="1">
    <source>
        <dbReference type="EMBL" id="MEA9354690.1"/>
    </source>
</evidence>
<sequence length="75" mass="8291">MFRTGMTKGIYDSFLRTHNLNRTELEAAPFIFVDPSTGTMKLLTNLMSSNESGKEIFALSIANCGDVEVLSTENN</sequence>
<dbReference type="EMBL" id="JAYGJQ010000001">
    <property type="protein sequence ID" value="MEA9354690.1"/>
    <property type="molecule type" value="Genomic_DNA"/>
</dbReference>
<comment type="caution">
    <text evidence="1">The sequence shown here is derived from an EMBL/GenBank/DDBJ whole genome shotgun (WGS) entry which is preliminary data.</text>
</comment>